<evidence type="ECO:0000256" key="2">
    <source>
        <dbReference type="ARBA" id="ARBA00008352"/>
    </source>
</evidence>
<dbReference type="GO" id="GO:0005666">
    <property type="term" value="C:RNA polymerase III complex"/>
    <property type="evidence" value="ECO:0007669"/>
    <property type="project" value="UniProtKB-UniRule"/>
</dbReference>
<feature type="compositionally biased region" description="Basic and acidic residues" evidence="5">
    <location>
        <begin position="163"/>
        <end position="176"/>
    </location>
</feature>
<proteinExistence type="inferred from homology"/>
<dbReference type="Proteomes" id="UP000278143">
    <property type="component" value="Unassembled WGS sequence"/>
</dbReference>
<gene>
    <name evidence="6" type="ORF">SYNPS1DRAFT_22646</name>
</gene>
<comment type="function">
    <text evidence="4">DNA-dependent RNA polymerase catalyzes the transcription of DNA into RNA using the four ribonucleoside triphosphates as substrates. Specific peripheric component of RNA polymerase III which synthesizes small RNAs, such as 5S rRNA and tRNAs.</text>
</comment>
<dbReference type="OrthoDB" id="5377312at2759"/>
<accession>A0A4P9Z0Z4</accession>
<feature type="region of interest" description="Disordered" evidence="5">
    <location>
        <begin position="148"/>
        <end position="221"/>
    </location>
</feature>
<feature type="compositionally biased region" description="Acidic residues" evidence="5">
    <location>
        <begin position="205"/>
        <end position="221"/>
    </location>
</feature>
<comment type="subcellular location">
    <subcellularLocation>
        <location evidence="1 4">Nucleus</location>
    </subcellularLocation>
</comment>
<evidence type="ECO:0000256" key="3">
    <source>
        <dbReference type="ARBA" id="ARBA00023242"/>
    </source>
</evidence>
<dbReference type="PANTHER" id="PTHR15367">
    <property type="entry name" value="DNA-DIRECTED RNA POLYMERASE III"/>
    <property type="match status" value="1"/>
</dbReference>
<organism evidence="6 7">
    <name type="scientific">Syncephalis pseudoplumigaleata</name>
    <dbReference type="NCBI Taxonomy" id="1712513"/>
    <lineage>
        <taxon>Eukaryota</taxon>
        <taxon>Fungi</taxon>
        <taxon>Fungi incertae sedis</taxon>
        <taxon>Zoopagomycota</taxon>
        <taxon>Zoopagomycotina</taxon>
        <taxon>Zoopagomycetes</taxon>
        <taxon>Zoopagales</taxon>
        <taxon>Piptocephalidaceae</taxon>
        <taxon>Syncephalis</taxon>
    </lineage>
</organism>
<dbReference type="GO" id="GO:0006383">
    <property type="term" value="P:transcription by RNA polymerase III"/>
    <property type="evidence" value="ECO:0007669"/>
    <property type="project" value="UniProtKB-UniRule"/>
</dbReference>
<keyword evidence="7" id="KW-1185">Reference proteome</keyword>
<feature type="compositionally biased region" description="Acidic residues" evidence="5">
    <location>
        <begin position="177"/>
        <end position="197"/>
    </location>
</feature>
<name>A0A4P9Z0Z4_9FUNG</name>
<dbReference type="InterPro" id="IPR024661">
    <property type="entry name" value="RNA_pol_III_Rpc31"/>
</dbReference>
<feature type="compositionally biased region" description="Gly residues" evidence="5">
    <location>
        <begin position="9"/>
        <end position="21"/>
    </location>
</feature>
<comment type="subunit">
    <text evidence="4">Component of the RNA polymerase III (Pol III) complex.</text>
</comment>
<keyword evidence="6" id="KW-0804">Transcription</keyword>
<feature type="compositionally biased region" description="Acidic residues" evidence="5">
    <location>
        <begin position="153"/>
        <end position="162"/>
    </location>
</feature>
<evidence type="ECO:0000313" key="6">
    <source>
        <dbReference type="EMBL" id="RKP25381.1"/>
    </source>
</evidence>
<evidence type="ECO:0000256" key="4">
    <source>
        <dbReference type="PIRNR" id="PIRNR000777"/>
    </source>
</evidence>
<keyword evidence="6" id="KW-0240">DNA-directed RNA polymerase</keyword>
<dbReference type="Pfam" id="PF11705">
    <property type="entry name" value="RNA_pol_3_Rpc31"/>
    <property type="match status" value="1"/>
</dbReference>
<dbReference type="PANTHER" id="PTHR15367:SF2">
    <property type="entry name" value="DNA-DIRECTED RNA POLYMERASE III SUBUNIT"/>
    <property type="match status" value="1"/>
</dbReference>
<evidence type="ECO:0000256" key="5">
    <source>
        <dbReference type="SAM" id="MobiDB-lite"/>
    </source>
</evidence>
<dbReference type="EMBL" id="KZ989769">
    <property type="protein sequence ID" value="RKP25381.1"/>
    <property type="molecule type" value="Genomic_DNA"/>
</dbReference>
<reference evidence="7" key="1">
    <citation type="journal article" date="2018" name="Nat. Microbiol.">
        <title>Leveraging single-cell genomics to expand the fungal tree of life.</title>
        <authorList>
            <person name="Ahrendt S.R."/>
            <person name="Quandt C.A."/>
            <person name="Ciobanu D."/>
            <person name="Clum A."/>
            <person name="Salamov A."/>
            <person name="Andreopoulos B."/>
            <person name="Cheng J.F."/>
            <person name="Woyke T."/>
            <person name="Pelin A."/>
            <person name="Henrissat B."/>
            <person name="Reynolds N.K."/>
            <person name="Benny G.L."/>
            <person name="Smith M.E."/>
            <person name="James T.Y."/>
            <person name="Grigoriev I.V."/>
        </authorList>
    </citation>
    <scope>NUCLEOTIDE SEQUENCE [LARGE SCALE GENOMIC DNA]</scope>
    <source>
        <strain evidence="7">Benny S71-1</strain>
    </source>
</reference>
<feature type="region of interest" description="Disordered" evidence="5">
    <location>
        <begin position="1"/>
        <end position="22"/>
    </location>
</feature>
<evidence type="ECO:0000313" key="7">
    <source>
        <dbReference type="Proteomes" id="UP000278143"/>
    </source>
</evidence>
<dbReference type="AlphaFoldDB" id="A0A4P9Z0Z4"/>
<protein>
    <recommendedName>
        <fullName evidence="4">DNA-directed RNA polymerase III subunit</fullName>
    </recommendedName>
</protein>
<evidence type="ECO:0000256" key="1">
    <source>
        <dbReference type="ARBA" id="ARBA00004123"/>
    </source>
</evidence>
<dbReference type="PIRSF" id="PIRSF000777">
    <property type="entry name" value="RNA_polIII_C31"/>
    <property type="match status" value="1"/>
</dbReference>
<comment type="similarity">
    <text evidence="2 4">Belongs to the eukaryotic RPC7 RNA polymerase subunit family.</text>
</comment>
<sequence length="221" mass="24497">MSRGRGRGRGGGGAGRGGGMAFTGLQSEIQGVSLFPTEPVATFPEIALPIPRKLTTEEEAILQHQDKMLTILHDSAFYLTAPPPPKDIERYSDKYLVTSQQRPKLRSVRTDLNFFPDELHRILDPAKKGNVQRKVDLDLAATFERIERQALDEDKEGDEGDEAKEGGDVRQGRRDGDEDEDDGVVDAEYEDEDDDYDAQQYFDNGEGDEGGDDEDLDGGTF</sequence>
<keyword evidence="3 4" id="KW-0539">Nucleus</keyword>